<organism evidence="1 2">
    <name type="scientific">Allocoleopsis franciscana PCC 7113</name>
    <dbReference type="NCBI Taxonomy" id="1173027"/>
    <lineage>
        <taxon>Bacteria</taxon>
        <taxon>Bacillati</taxon>
        <taxon>Cyanobacteriota</taxon>
        <taxon>Cyanophyceae</taxon>
        <taxon>Coleofasciculales</taxon>
        <taxon>Coleofasciculaceae</taxon>
        <taxon>Allocoleopsis</taxon>
        <taxon>Allocoleopsis franciscana</taxon>
    </lineage>
</organism>
<dbReference type="EMBL" id="CP003630">
    <property type="protein sequence ID" value="AFZ20801.1"/>
    <property type="molecule type" value="Genomic_DNA"/>
</dbReference>
<reference evidence="1 2" key="1">
    <citation type="submission" date="2012-06" db="EMBL/GenBank/DDBJ databases">
        <title>Finished chromosome of genome of Microcoleus sp. PCC 7113.</title>
        <authorList>
            <consortium name="US DOE Joint Genome Institute"/>
            <person name="Gugger M."/>
            <person name="Coursin T."/>
            <person name="Rippka R."/>
            <person name="Tandeau De Marsac N."/>
            <person name="Huntemann M."/>
            <person name="Wei C.-L."/>
            <person name="Han J."/>
            <person name="Detter J.C."/>
            <person name="Han C."/>
            <person name="Tapia R."/>
            <person name="Chen A."/>
            <person name="Kyrpides N."/>
            <person name="Mavromatis K."/>
            <person name="Markowitz V."/>
            <person name="Szeto E."/>
            <person name="Ivanova N."/>
            <person name="Pagani I."/>
            <person name="Pati A."/>
            <person name="Goodwin L."/>
            <person name="Nordberg H.P."/>
            <person name="Cantor M.N."/>
            <person name="Hua S.X."/>
            <person name="Woyke T."/>
            <person name="Kerfeld C.A."/>
        </authorList>
    </citation>
    <scope>NUCLEOTIDE SEQUENCE [LARGE SCALE GENOMIC DNA]</scope>
    <source>
        <strain evidence="1 2">PCC 7113</strain>
    </source>
</reference>
<accession>K9WLW9</accession>
<dbReference type="eggNOG" id="ENOG5032VA9">
    <property type="taxonomic scope" value="Bacteria"/>
</dbReference>
<dbReference type="RefSeq" id="WP_015184934.1">
    <property type="nucleotide sequence ID" value="NC_019738.1"/>
</dbReference>
<evidence type="ECO:0000313" key="2">
    <source>
        <dbReference type="Proteomes" id="UP000010471"/>
    </source>
</evidence>
<dbReference type="PROSITE" id="PS51257">
    <property type="entry name" value="PROKAR_LIPOPROTEIN"/>
    <property type="match status" value="1"/>
</dbReference>
<gene>
    <name evidence="1" type="ORF">Mic7113_5145</name>
</gene>
<dbReference type="HOGENOM" id="CLU_134473_0_0_3"/>
<dbReference type="AlphaFoldDB" id="K9WLW9"/>
<evidence type="ECO:0000313" key="1">
    <source>
        <dbReference type="EMBL" id="AFZ20801.1"/>
    </source>
</evidence>
<proteinExistence type="predicted"/>
<dbReference type="OrthoDB" id="468126at2"/>
<dbReference type="KEGG" id="mic:Mic7113_5145"/>
<dbReference type="Proteomes" id="UP000010471">
    <property type="component" value="Chromosome"/>
</dbReference>
<sequence>MHRAARLIVSLVLIAILWVGLTACGANTPPLGLAPNKQLVQKAIALQINQTQERLTQRLQSIPPQIKITQVKLKQLEPLFLDDLATFHIWGTYSFKVNLPSQQLPQQQRPFDVYLQRQPEGKTWRLVIPDRMGNSSPVSWRTYVIP</sequence>
<name>K9WLW9_9CYAN</name>
<protein>
    <recommendedName>
        <fullName evidence="3">Lipoprotein</fullName>
    </recommendedName>
</protein>
<keyword evidence="2" id="KW-1185">Reference proteome</keyword>
<evidence type="ECO:0008006" key="3">
    <source>
        <dbReference type="Google" id="ProtNLM"/>
    </source>
</evidence>
<dbReference type="STRING" id="1173027.Mic7113_5145"/>